<keyword evidence="8" id="KW-1185">Reference proteome</keyword>
<protein>
    <submittedName>
        <fullName evidence="7">DNA-binding transcriptional LysR family regulator</fullName>
    </submittedName>
</protein>
<evidence type="ECO:0000256" key="2">
    <source>
        <dbReference type="ARBA" id="ARBA00023015"/>
    </source>
</evidence>
<dbReference type="InterPro" id="IPR036388">
    <property type="entry name" value="WH-like_DNA-bd_sf"/>
</dbReference>
<keyword evidence="2" id="KW-0805">Transcription regulation</keyword>
<proteinExistence type="inferred from homology"/>
<dbReference type="Gene3D" id="1.10.10.10">
    <property type="entry name" value="Winged helix-like DNA-binding domain superfamily/Winged helix DNA-binding domain"/>
    <property type="match status" value="1"/>
</dbReference>
<dbReference type="GO" id="GO:0003677">
    <property type="term" value="F:DNA binding"/>
    <property type="evidence" value="ECO:0007669"/>
    <property type="project" value="UniProtKB-KW"/>
</dbReference>
<dbReference type="Pfam" id="PF03466">
    <property type="entry name" value="LysR_substrate"/>
    <property type="match status" value="1"/>
</dbReference>
<keyword evidence="4" id="KW-0804">Transcription</keyword>
<sequence>MDRLWAMEVFVRVTECGSFSRAAESLNLANATVTSCVRNLEKHLGVTLLQRNTRHLRLTDAGERFHSRCRVLLEGVHAAEQEAAQAQAEVRGTLNVEAPIAIGHALLLPALPSFLAQYPGLSVNINLTNQPHALIERGLDLAIRMDAVEDSELVARPLYSASYIVCGRADVADAVRERSPADLDPSLCLGLLPEGRPEPQPWLFARDGEETVVSPEGRLSFNSSDALVSAACRGLGLVCVLDIFVRQELADGRLVAAFDAWDHGGRAFHLVSAKASFVSPKLKAFSDFMLEVIGPQSRPDHRERIPVQRGR</sequence>
<feature type="domain" description="HTH lysR-type" evidence="6">
    <location>
        <begin position="1"/>
        <end position="59"/>
    </location>
</feature>
<dbReference type="EMBL" id="QEOB01000015">
    <property type="protein sequence ID" value="PVX76966.1"/>
    <property type="molecule type" value="Genomic_DNA"/>
</dbReference>
<dbReference type="Proteomes" id="UP000245712">
    <property type="component" value="Unassembled WGS sequence"/>
</dbReference>
<evidence type="ECO:0000313" key="8">
    <source>
        <dbReference type="Proteomes" id="UP000245712"/>
    </source>
</evidence>
<dbReference type="CDD" id="cd08422">
    <property type="entry name" value="PBP2_CrgA_like"/>
    <property type="match status" value="1"/>
</dbReference>
<evidence type="ECO:0000313" key="7">
    <source>
        <dbReference type="EMBL" id="PVX76966.1"/>
    </source>
</evidence>
<dbReference type="InterPro" id="IPR005119">
    <property type="entry name" value="LysR_subst-bd"/>
</dbReference>
<evidence type="ECO:0000256" key="4">
    <source>
        <dbReference type="ARBA" id="ARBA00023163"/>
    </source>
</evidence>
<accession>A0ABX5KF21</accession>
<evidence type="ECO:0000256" key="3">
    <source>
        <dbReference type="ARBA" id="ARBA00023125"/>
    </source>
</evidence>
<gene>
    <name evidence="7" type="ORF">C7402_11525</name>
</gene>
<dbReference type="InterPro" id="IPR000847">
    <property type="entry name" value="LysR_HTH_N"/>
</dbReference>
<comment type="caution">
    <text evidence="7">The sequence shown here is derived from an EMBL/GenBank/DDBJ whole genome shotgun (WGS) entry which is preliminary data.</text>
</comment>
<organism evidence="7 8">
    <name type="scientific">Paraburkholderia unamae</name>
    <dbReference type="NCBI Taxonomy" id="219649"/>
    <lineage>
        <taxon>Bacteria</taxon>
        <taxon>Pseudomonadati</taxon>
        <taxon>Pseudomonadota</taxon>
        <taxon>Betaproteobacteria</taxon>
        <taxon>Burkholderiales</taxon>
        <taxon>Burkholderiaceae</taxon>
        <taxon>Paraburkholderia</taxon>
    </lineage>
</organism>
<keyword evidence="5" id="KW-0175">Coiled coil</keyword>
<feature type="coiled-coil region" evidence="5">
    <location>
        <begin position="69"/>
        <end position="96"/>
    </location>
</feature>
<dbReference type="Gene3D" id="3.40.190.290">
    <property type="match status" value="1"/>
</dbReference>
<dbReference type="Pfam" id="PF00126">
    <property type="entry name" value="HTH_1"/>
    <property type="match status" value="1"/>
</dbReference>
<dbReference type="InterPro" id="IPR036390">
    <property type="entry name" value="WH_DNA-bd_sf"/>
</dbReference>
<dbReference type="RefSeq" id="WP_116612965.1">
    <property type="nucleotide sequence ID" value="NZ_QEOB01000015.1"/>
</dbReference>
<dbReference type="InterPro" id="IPR058163">
    <property type="entry name" value="LysR-type_TF_proteobact-type"/>
</dbReference>
<dbReference type="SUPFAM" id="SSF46785">
    <property type="entry name" value="Winged helix' DNA-binding domain"/>
    <property type="match status" value="1"/>
</dbReference>
<reference evidence="7 8" key="1">
    <citation type="submission" date="2018-05" db="EMBL/GenBank/DDBJ databases">
        <title>Genomic Encyclopedia of Type Strains, Phase IV (KMG-V): Genome sequencing to study the core and pangenomes of soil and plant-associated prokaryotes.</title>
        <authorList>
            <person name="Whitman W."/>
        </authorList>
    </citation>
    <scope>NUCLEOTIDE SEQUENCE [LARGE SCALE GENOMIC DNA]</scope>
    <source>
        <strain evidence="7 8">SCZa-39</strain>
    </source>
</reference>
<name>A0ABX5KF21_9BURK</name>
<dbReference type="PROSITE" id="PS50931">
    <property type="entry name" value="HTH_LYSR"/>
    <property type="match status" value="1"/>
</dbReference>
<evidence type="ECO:0000256" key="5">
    <source>
        <dbReference type="SAM" id="Coils"/>
    </source>
</evidence>
<evidence type="ECO:0000256" key="1">
    <source>
        <dbReference type="ARBA" id="ARBA00009437"/>
    </source>
</evidence>
<evidence type="ECO:0000259" key="6">
    <source>
        <dbReference type="PROSITE" id="PS50931"/>
    </source>
</evidence>
<comment type="similarity">
    <text evidence="1">Belongs to the LysR transcriptional regulatory family.</text>
</comment>
<keyword evidence="3 7" id="KW-0238">DNA-binding</keyword>
<dbReference type="PANTHER" id="PTHR30537:SF5">
    <property type="entry name" value="HTH-TYPE TRANSCRIPTIONAL ACTIVATOR TTDR-RELATED"/>
    <property type="match status" value="1"/>
</dbReference>
<dbReference type="SUPFAM" id="SSF53850">
    <property type="entry name" value="Periplasmic binding protein-like II"/>
    <property type="match status" value="1"/>
</dbReference>
<dbReference type="PANTHER" id="PTHR30537">
    <property type="entry name" value="HTH-TYPE TRANSCRIPTIONAL REGULATOR"/>
    <property type="match status" value="1"/>
</dbReference>